<organism evidence="1 2">
    <name type="scientific">Trypanosoma conorhini</name>
    <dbReference type="NCBI Taxonomy" id="83891"/>
    <lineage>
        <taxon>Eukaryota</taxon>
        <taxon>Discoba</taxon>
        <taxon>Euglenozoa</taxon>
        <taxon>Kinetoplastea</taxon>
        <taxon>Metakinetoplastina</taxon>
        <taxon>Trypanosomatida</taxon>
        <taxon>Trypanosomatidae</taxon>
        <taxon>Trypanosoma</taxon>
    </lineage>
</organism>
<evidence type="ECO:0000313" key="1">
    <source>
        <dbReference type="EMBL" id="RNF14955.1"/>
    </source>
</evidence>
<dbReference type="Proteomes" id="UP000284403">
    <property type="component" value="Unassembled WGS sequence"/>
</dbReference>
<evidence type="ECO:0000313" key="2">
    <source>
        <dbReference type="Proteomes" id="UP000284403"/>
    </source>
</evidence>
<dbReference type="AlphaFoldDB" id="A0A422PB51"/>
<dbReference type="RefSeq" id="XP_029227325.1">
    <property type="nucleotide sequence ID" value="XM_029372639.1"/>
</dbReference>
<protein>
    <submittedName>
        <fullName evidence="1">Uncharacterized protein</fullName>
    </submittedName>
</protein>
<comment type="caution">
    <text evidence="1">The sequence shown here is derived from an EMBL/GenBank/DDBJ whole genome shotgun (WGS) entry which is preliminary data.</text>
</comment>
<dbReference type="EMBL" id="MKKU01000344">
    <property type="protein sequence ID" value="RNF14955.1"/>
    <property type="molecule type" value="Genomic_DNA"/>
</dbReference>
<sequence>MLRPRFTAACDCGKRARPAGGIIVRRLVPAAANGKTRAGGLCRLMAFAPVARKSVAFAPILLTAARGFGHLVREVDARGFKGDIHALRHKNAASTQRHVADVLASEENIIFCGAHHTGKMTILRACWGGV</sequence>
<accession>A0A422PB51</accession>
<keyword evidence="2" id="KW-1185">Reference proteome</keyword>
<name>A0A422PB51_9TRYP</name>
<dbReference type="GeneID" id="40319358"/>
<reference evidence="1 2" key="1">
    <citation type="journal article" date="2018" name="BMC Genomics">
        <title>Genomic comparison of Trypanosoma conorhini and Trypanosoma rangeli to Trypanosoma cruzi strains of high and low virulence.</title>
        <authorList>
            <person name="Bradwell K.R."/>
            <person name="Koparde V.N."/>
            <person name="Matveyev A.V."/>
            <person name="Serrano M.G."/>
            <person name="Alves J.M."/>
            <person name="Parikh H."/>
            <person name="Huang B."/>
            <person name="Lee V."/>
            <person name="Espinosa-Alvarez O."/>
            <person name="Ortiz P.A."/>
            <person name="Costa-Martins A.G."/>
            <person name="Teixeira M.M."/>
            <person name="Buck G.A."/>
        </authorList>
    </citation>
    <scope>NUCLEOTIDE SEQUENCE [LARGE SCALE GENOMIC DNA]</scope>
    <source>
        <strain evidence="1 2">025E</strain>
    </source>
</reference>
<proteinExistence type="predicted"/>
<gene>
    <name evidence="1" type="ORF">Tco025E_05747</name>
</gene>
<dbReference type="OrthoDB" id="10364350at2759"/>